<dbReference type="EMBL" id="JAJSOF020000033">
    <property type="protein sequence ID" value="KAJ4430273.1"/>
    <property type="molecule type" value="Genomic_DNA"/>
</dbReference>
<comment type="caution">
    <text evidence="3">The sequence shown here is derived from an EMBL/GenBank/DDBJ whole genome shotgun (WGS) entry which is preliminary data.</text>
</comment>
<dbReference type="Gene3D" id="3.30.420.10">
    <property type="entry name" value="Ribonuclease H-like superfamily/Ribonuclease H"/>
    <property type="match status" value="1"/>
</dbReference>
<organism evidence="3 4">
    <name type="scientific">Periplaneta americana</name>
    <name type="common">American cockroach</name>
    <name type="synonym">Blatta americana</name>
    <dbReference type="NCBI Taxonomy" id="6978"/>
    <lineage>
        <taxon>Eukaryota</taxon>
        <taxon>Metazoa</taxon>
        <taxon>Ecdysozoa</taxon>
        <taxon>Arthropoda</taxon>
        <taxon>Hexapoda</taxon>
        <taxon>Insecta</taxon>
        <taxon>Pterygota</taxon>
        <taxon>Neoptera</taxon>
        <taxon>Polyneoptera</taxon>
        <taxon>Dictyoptera</taxon>
        <taxon>Blattodea</taxon>
        <taxon>Blattoidea</taxon>
        <taxon>Blattidae</taxon>
        <taxon>Blattinae</taxon>
        <taxon>Periplaneta</taxon>
    </lineage>
</organism>
<dbReference type="Proteomes" id="UP001148838">
    <property type="component" value="Unassembled WGS sequence"/>
</dbReference>
<proteinExistence type="predicted"/>
<reference evidence="3 4" key="1">
    <citation type="journal article" date="2022" name="Allergy">
        <title>Genome assembly and annotation of Periplaneta americana reveal a comprehensive cockroach allergen profile.</title>
        <authorList>
            <person name="Wang L."/>
            <person name="Xiong Q."/>
            <person name="Saelim N."/>
            <person name="Wang L."/>
            <person name="Nong W."/>
            <person name="Wan A.T."/>
            <person name="Shi M."/>
            <person name="Liu X."/>
            <person name="Cao Q."/>
            <person name="Hui J.H.L."/>
            <person name="Sookrung N."/>
            <person name="Leung T.F."/>
            <person name="Tungtrongchitr A."/>
            <person name="Tsui S.K.W."/>
        </authorList>
    </citation>
    <scope>NUCLEOTIDE SEQUENCE [LARGE SCALE GENOMIC DNA]</scope>
    <source>
        <strain evidence="3">PWHHKU_190912</strain>
    </source>
</reference>
<protein>
    <recommendedName>
        <fullName evidence="2">Tc1-like transposase DDE domain-containing protein</fullName>
    </recommendedName>
</protein>
<keyword evidence="4" id="KW-1185">Reference proteome</keyword>
<evidence type="ECO:0000313" key="4">
    <source>
        <dbReference type="Proteomes" id="UP001148838"/>
    </source>
</evidence>
<dbReference type="SUPFAM" id="SSF46689">
    <property type="entry name" value="Homeodomain-like"/>
    <property type="match status" value="1"/>
</dbReference>
<dbReference type="Pfam" id="PF13358">
    <property type="entry name" value="DDE_3"/>
    <property type="match status" value="1"/>
</dbReference>
<gene>
    <name evidence="3" type="ORF">ANN_22485</name>
</gene>
<evidence type="ECO:0000256" key="1">
    <source>
        <dbReference type="ARBA" id="ARBA00004123"/>
    </source>
</evidence>
<comment type="subcellular location">
    <subcellularLocation>
        <location evidence="1">Nucleus</location>
    </subcellularLocation>
</comment>
<accession>A0ABQ8S899</accession>
<evidence type="ECO:0000259" key="2">
    <source>
        <dbReference type="Pfam" id="PF13358"/>
    </source>
</evidence>
<evidence type="ECO:0000313" key="3">
    <source>
        <dbReference type="EMBL" id="KAJ4430273.1"/>
    </source>
</evidence>
<dbReference type="InterPro" id="IPR038717">
    <property type="entry name" value="Tc1-like_DDE_dom"/>
</dbReference>
<sequence length="235" mass="26990">MPQRRQLDPGLKGRIIGRLEAGQKQTEVSRALDVAQSVIFRLWRQFEDTGDVRHMLYKVAHSLSNDFRCTIIWREHETRCHLTNIVGKRPFVSGGVLMWADIMFNGCTDLHIFAAGTVNAQRYRDEVLKLHVRLFRGAFGPHLIFMDDNAHLHRANHVDEYLEGEDIQCMDWPAMSTDLKPIENAWDVLGRRAAVCQPPPTTLPALHNALRLEWEQLSAELLNHLIEGMPRHCDA</sequence>
<dbReference type="InterPro" id="IPR009057">
    <property type="entry name" value="Homeodomain-like_sf"/>
</dbReference>
<dbReference type="InterPro" id="IPR036397">
    <property type="entry name" value="RNaseH_sf"/>
</dbReference>
<name>A0ABQ8S899_PERAM</name>
<feature type="domain" description="Tc1-like transposase DDE" evidence="2">
    <location>
        <begin position="116"/>
        <end position="192"/>
    </location>
</feature>